<dbReference type="EMBL" id="LFYR01000643">
    <property type="protein sequence ID" value="KMZ72081.1"/>
    <property type="molecule type" value="Genomic_DNA"/>
</dbReference>
<dbReference type="Gene3D" id="3.40.50.620">
    <property type="entry name" value="HUPs"/>
    <property type="match status" value="1"/>
</dbReference>
<comment type="catalytic activity">
    <reaction evidence="1">
        <text>S-ubiquitinyl-[E2 ubiquitin-conjugating enzyme]-L-cysteine + [acceptor protein]-L-lysine = [E2 ubiquitin-conjugating enzyme]-L-cysteine + N(6)-ubiquitinyl-[acceptor protein]-L-lysine.</text>
        <dbReference type="EC" id="2.3.2.27"/>
    </reaction>
</comment>
<feature type="region of interest" description="Disordered" evidence="6">
    <location>
        <begin position="285"/>
        <end position="322"/>
    </location>
</feature>
<keyword evidence="5" id="KW-0175">Coiled coil</keyword>
<evidence type="ECO:0000313" key="9">
    <source>
        <dbReference type="Proteomes" id="UP000036987"/>
    </source>
</evidence>
<dbReference type="Proteomes" id="UP000036987">
    <property type="component" value="Unassembled WGS sequence"/>
</dbReference>
<evidence type="ECO:0000256" key="3">
    <source>
        <dbReference type="ARBA" id="ARBA00022786"/>
    </source>
</evidence>
<dbReference type="AlphaFoldDB" id="A0A0K9PSX5"/>
<dbReference type="PANTHER" id="PTHR45647">
    <property type="entry name" value="OS02G0152300 PROTEIN"/>
    <property type="match status" value="1"/>
</dbReference>
<sequence>MADDPESERQLQRSITNVVENSSGYLREIEDELAIATPRRSSSSALSRINSLKINDGTEENLYVAVGKDYRNCKSVLIWALRKSRRTKKFVLLHVHRPSQMIRIMGGWFHVSQLTTDQIETYRNQEREKMNKTMKEYMFICEIAKVHSEMLVIEADDLAKALIDAISEHGITRLVMGAASGDNDYTKGLRSPVSKTPCILIKEAPSSCNIWFICKGNLICTREDNNMDANPLPSSSLESPRARTGQSRLQRSRSASQSSSVFEQRESVGKLPDVKSIKRNSVMSVLDAKEREESDPLSSKHDSTMAKTESSSELVQWEEPRPEEDDWNIHLKMVVAQAAKLMKGAKKESQMRSQAERAAYDANQKASALESSIAREIILREEARQSIVDEKSKFENMKIQFQQVLKELEKIENTNSTMKEKITESVDRMKTLETNLSMAETLMKSMQKERDNAIRELEKSSSINSSSKNSSNNFMEFSYEELEQATCRFEKSLKIGEGVFGCIYKGYIRHTKVAIKVLNPESLQNRSDFLQEVGILSRLRHPNLLTLMGVCPESLILVYEFLSNGSLEDRLSCKDGTAPLSWQIRTRISAEICSSLIFLHSNKPSAVIHGDLRPANVLLDVNLVSKLSDFSISRLLIQSAASHYNWSDSKGMFVYVDPEFFSTGELRAHSDVYSFGIILLRLVTGQPALGIVKQVQEALEKGKLQEIVDISAGDWPYKKAHLIATLGLKCCEMKRRNRPDLVRDVLTILEPMKLSTFT</sequence>
<dbReference type="SUPFAM" id="SSF52402">
    <property type="entry name" value="Adenine nucleotide alpha hydrolases-like"/>
    <property type="match status" value="1"/>
</dbReference>
<evidence type="ECO:0000256" key="5">
    <source>
        <dbReference type="SAM" id="Coils"/>
    </source>
</evidence>
<feature type="coiled-coil region" evidence="5">
    <location>
        <begin position="394"/>
        <end position="463"/>
    </location>
</feature>
<feature type="region of interest" description="Disordered" evidence="6">
    <location>
        <begin position="230"/>
        <end position="269"/>
    </location>
</feature>
<dbReference type="Pfam" id="PF07714">
    <property type="entry name" value="PK_Tyr_Ser-Thr"/>
    <property type="match status" value="1"/>
</dbReference>
<name>A0A0K9PSX5_ZOSMR</name>
<dbReference type="SUPFAM" id="SSF56112">
    <property type="entry name" value="Protein kinase-like (PK-like)"/>
    <property type="match status" value="1"/>
</dbReference>
<feature type="domain" description="Protein kinase" evidence="7">
    <location>
        <begin position="489"/>
        <end position="758"/>
    </location>
</feature>
<keyword evidence="4" id="KW-0067">ATP-binding</keyword>
<evidence type="ECO:0000256" key="1">
    <source>
        <dbReference type="ARBA" id="ARBA00000900"/>
    </source>
</evidence>
<dbReference type="InterPro" id="IPR000719">
    <property type="entry name" value="Prot_kinase_dom"/>
</dbReference>
<evidence type="ECO:0000256" key="2">
    <source>
        <dbReference type="ARBA" id="ARBA00012483"/>
    </source>
</evidence>
<dbReference type="Gene3D" id="1.10.510.10">
    <property type="entry name" value="Transferase(Phosphotransferase) domain 1"/>
    <property type="match status" value="1"/>
</dbReference>
<dbReference type="CDD" id="cd01989">
    <property type="entry name" value="USP_STK_Ubox_N"/>
    <property type="match status" value="1"/>
</dbReference>
<feature type="compositionally biased region" description="Basic and acidic residues" evidence="6">
    <location>
        <begin position="287"/>
        <end position="304"/>
    </location>
</feature>
<gene>
    <name evidence="8" type="ORF">ZOSMA_16G00450</name>
</gene>
<feature type="compositionally biased region" description="Low complexity" evidence="6">
    <location>
        <begin position="246"/>
        <end position="260"/>
    </location>
</feature>
<dbReference type="InterPro" id="IPR011009">
    <property type="entry name" value="Kinase-like_dom_sf"/>
</dbReference>
<dbReference type="PROSITE" id="PS50011">
    <property type="entry name" value="PROTEIN_KINASE_DOM"/>
    <property type="match status" value="1"/>
</dbReference>
<evidence type="ECO:0000259" key="7">
    <source>
        <dbReference type="PROSITE" id="PS50011"/>
    </source>
</evidence>
<dbReference type="PROSITE" id="PS00109">
    <property type="entry name" value="PROTEIN_KINASE_TYR"/>
    <property type="match status" value="1"/>
</dbReference>
<dbReference type="InterPro" id="IPR014729">
    <property type="entry name" value="Rossmann-like_a/b/a_fold"/>
</dbReference>
<protein>
    <recommendedName>
        <fullName evidence="2">RING-type E3 ubiquitin transferase</fullName>
        <ecNumber evidence="2">2.3.2.27</ecNumber>
    </recommendedName>
</protein>
<dbReference type="InterPro" id="IPR001245">
    <property type="entry name" value="Ser-Thr/Tyr_kinase_cat_dom"/>
</dbReference>
<feature type="compositionally biased region" description="Polar residues" evidence="6">
    <location>
        <begin position="305"/>
        <end position="314"/>
    </location>
</feature>
<accession>A0A0K9PSX5</accession>
<reference evidence="9" key="1">
    <citation type="journal article" date="2016" name="Nature">
        <title>The genome of the seagrass Zostera marina reveals angiosperm adaptation to the sea.</title>
        <authorList>
            <person name="Olsen J.L."/>
            <person name="Rouze P."/>
            <person name="Verhelst B."/>
            <person name="Lin Y.-C."/>
            <person name="Bayer T."/>
            <person name="Collen J."/>
            <person name="Dattolo E."/>
            <person name="De Paoli E."/>
            <person name="Dittami S."/>
            <person name="Maumus F."/>
            <person name="Michel G."/>
            <person name="Kersting A."/>
            <person name="Lauritano C."/>
            <person name="Lohaus R."/>
            <person name="Toepel M."/>
            <person name="Tonon T."/>
            <person name="Vanneste K."/>
            <person name="Amirebrahimi M."/>
            <person name="Brakel J."/>
            <person name="Bostroem C."/>
            <person name="Chovatia M."/>
            <person name="Grimwood J."/>
            <person name="Jenkins J.W."/>
            <person name="Jueterbock A."/>
            <person name="Mraz A."/>
            <person name="Stam W.T."/>
            <person name="Tice H."/>
            <person name="Bornberg-Bauer E."/>
            <person name="Green P.J."/>
            <person name="Pearson G.A."/>
            <person name="Procaccini G."/>
            <person name="Duarte C.M."/>
            <person name="Schmutz J."/>
            <person name="Reusch T.B.H."/>
            <person name="Van de Peer Y."/>
        </authorList>
    </citation>
    <scope>NUCLEOTIDE SEQUENCE [LARGE SCALE GENOMIC DNA]</scope>
    <source>
        <strain evidence="9">cv. Finnish</strain>
    </source>
</reference>
<evidence type="ECO:0000256" key="4">
    <source>
        <dbReference type="PROSITE-ProRule" id="PRU10141"/>
    </source>
</evidence>
<dbReference type="GO" id="GO:0004672">
    <property type="term" value="F:protein kinase activity"/>
    <property type="evidence" value="ECO:0007669"/>
    <property type="project" value="InterPro"/>
</dbReference>
<dbReference type="OMA" id="QKASHFA"/>
<dbReference type="GO" id="GO:0061630">
    <property type="term" value="F:ubiquitin protein ligase activity"/>
    <property type="evidence" value="ECO:0007669"/>
    <property type="project" value="UniProtKB-EC"/>
</dbReference>
<dbReference type="GO" id="GO:0005524">
    <property type="term" value="F:ATP binding"/>
    <property type="evidence" value="ECO:0007669"/>
    <property type="project" value="UniProtKB-UniRule"/>
</dbReference>
<dbReference type="InterPro" id="IPR008266">
    <property type="entry name" value="Tyr_kinase_AS"/>
</dbReference>
<feature type="binding site" evidence="4">
    <location>
        <position position="516"/>
    </location>
    <ligand>
        <name>ATP</name>
        <dbReference type="ChEBI" id="CHEBI:30616"/>
    </ligand>
</feature>
<dbReference type="Gene3D" id="3.30.200.20">
    <property type="entry name" value="Phosphorylase Kinase, domain 1"/>
    <property type="match status" value="1"/>
</dbReference>
<proteinExistence type="predicted"/>
<dbReference type="PANTHER" id="PTHR45647:SF100">
    <property type="entry name" value="U-BOX DOMAIN-CONTAINING PROTEIN 33"/>
    <property type="match status" value="1"/>
</dbReference>
<dbReference type="InterPro" id="IPR017441">
    <property type="entry name" value="Protein_kinase_ATP_BS"/>
</dbReference>
<organism evidence="8 9">
    <name type="scientific">Zostera marina</name>
    <name type="common">Eelgrass</name>
    <dbReference type="NCBI Taxonomy" id="29655"/>
    <lineage>
        <taxon>Eukaryota</taxon>
        <taxon>Viridiplantae</taxon>
        <taxon>Streptophyta</taxon>
        <taxon>Embryophyta</taxon>
        <taxon>Tracheophyta</taxon>
        <taxon>Spermatophyta</taxon>
        <taxon>Magnoliopsida</taxon>
        <taxon>Liliopsida</taxon>
        <taxon>Zosteraceae</taxon>
        <taxon>Zostera</taxon>
    </lineage>
</organism>
<dbReference type="STRING" id="29655.A0A0K9PSX5"/>
<dbReference type="InterPro" id="IPR051348">
    <property type="entry name" value="U-box_ubiquitin_ligases"/>
</dbReference>
<dbReference type="OrthoDB" id="4062651at2759"/>
<comment type="caution">
    <text evidence="8">The sequence shown here is derived from an EMBL/GenBank/DDBJ whole genome shotgun (WGS) entry which is preliminary data.</text>
</comment>
<keyword evidence="4" id="KW-0547">Nucleotide-binding</keyword>
<evidence type="ECO:0000313" key="8">
    <source>
        <dbReference type="EMBL" id="KMZ72081.1"/>
    </source>
</evidence>
<evidence type="ECO:0000256" key="6">
    <source>
        <dbReference type="SAM" id="MobiDB-lite"/>
    </source>
</evidence>
<dbReference type="PROSITE" id="PS00107">
    <property type="entry name" value="PROTEIN_KINASE_ATP"/>
    <property type="match status" value="1"/>
</dbReference>
<keyword evidence="3" id="KW-0833">Ubl conjugation pathway</keyword>
<keyword evidence="9" id="KW-1185">Reference proteome</keyword>
<dbReference type="EC" id="2.3.2.27" evidence="2"/>